<feature type="domain" description="Peptidase M15C" evidence="1">
    <location>
        <begin position="197"/>
        <end position="264"/>
    </location>
</feature>
<dbReference type="EMBL" id="BRXR01000001">
    <property type="protein sequence ID" value="GLC29854.1"/>
    <property type="molecule type" value="Genomic_DNA"/>
</dbReference>
<dbReference type="InterPro" id="IPR009045">
    <property type="entry name" value="Zn_M74/Hedgehog-like"/>
</dbReference>
<accession>A0ABQ5N3S8</accession>
<comment type="caution">
    <text evidence="2">The sequence shown here is derived from an EMBL/GenBank/DDBJ whole genome shotgun (WGS) entry which is preliminary data.</text>
</comment>
<gene>
    <name evidence="2" type="ORF">bsdE14_12640</name>
</gene>
<dbReference type="InterPro" id="IPR039561">
    <property type="entry name" value="Peptidase_M15C"/>
</dbReference>
<keyword evidence="3" id="KW-1185">Reference proteome</keyword>
<dbReference type="SUPFAM" id="SSF55166">
    <property type="entry name" value="Hedgehog/DD-peptidase"/>
    <property type="match status" value="1"/>
</dbReference>
<evidence type="ECO:0000313" key="2">
    <source>
        <dbReference type="EMBL" id="GLC29854.1"/>
    </source>
</evidence>
<protein>
    <recommendedName>
        <fullName evidence="1">Peptidase M15C domain-containing protein</fullName>
    </recommendedName>
</protein>
<sequence>MKKIISFLTTAFIVLNINIVVKASNLEYIDKDEYTNTMKRDLICLMMAYPEYIKDIVRTEDDKVYVIMKSGRKILYDDKKTKSFEEKLANTDLQDMMEQIYPLNMPDKLMEKNFDPGRCRSYPLLQEVYGDSKAKVEANLKIVNVGYHRYQFNKNNNAADSLQAVMKDLMPICQSSPKINTALFPANGTFNYRHIADTNRLSPHSFGTAIDLARDKRDYWQWASRTEGEKRLQAYPNELVEVFEKHNFVWGGKWSHFDILHFEYRPEIVLKARYFSEKCSSEKKWYEGLPYEESPVKDYIDRINSVIP</sequence>
<reference evidence="2 3" key="1">
    <citation type="journal article" date="2024" name="Int. J. Syst. Evol. Microbiol.">
        <title>Clostridium omnivorum sp. nov., isolated from anoxic soil under the treatment of reductive soil disinfestation.</title>
        <authorList>
            <person name="Ueki A."/>
            <person name="Tonouchi A."/>
            <person name="Kaku N."/>
            <person name="Honma S."/>
            <person name="Ueki K."/>
        </authorList>
    </citation>
    <scope>NUCLEOTIDE SEQUENCE [LARGE SCALE GENOMIC DNA]</scope>
    <source>
        <strain evidence="2 3">E14</strain>
    </source>
</reference>
<dbReference type="Proteomes" id="UP001208567">
    <property type="component" value="Unassembled WGS sequence"/>
</dbReference>
<proteinExistence type="predicted"/>
<dbReference type="Gene3D" id="3.30.1380.10">
    <property type="match status" value="1"/>
</dbReference>
<dbReference type="Pfam" id="PF13539">
    <property type="entry name" value="Peptidase_M15_4"/>
    <property type="match status" value="1"/>
</dbReference>
<evidence type="ECO:0000313" key="3">
    <source>
        <dbReference type="Proteomes" id="UP001208567"/>
    </source>
</evidence>
<dbReference type="RefSeq" id="WP_264849130.1">
    <property type="nucleotide sequence ID" value="NZ_BRXR01000001.1"/>
</dbReference>
<organism evidence="2 3">
    <name type="scientific">Clostridium omnivorum</name>
    <dbReference type="NCBI Taxonomy" id="1604902"/>
    <lineage>
        <taxon>Bacteria</taxon>
        <taxon>Bacillati</taxon>
        <taxon>Bacillota</taxon>
        <taxon>Clostridia</taxon>
        <taxon>Eubacteriales</taxon>
        <taxon>Clostridiaceae</taxon>
        <taxon>Clostridium</taxon>
    </lineage>
</organism>
<evidence type="ECO:0000259" key="1">
    <source>
        <dbReference type="Pfam" id="PF13539"/>
    </source>
</evidence>
<name>A0ABQ5N3S8_9CLOT</name>